<feature type="binding site" evidence="3">
    <location>
        <position position="46"/>
    </location>
    <ligand>
        <name>Zn(2+)</name>
        <dbReference type="ChEBI" id="CHEBI:29105"/>
        <label>1</label>
    </ligand>
</feature>
<evidence type="ECO:0000259" key="4">
    <source>
        <dbReference type="PROSITE" id="PS51845"/>
    </source>
</evidence>
<dbReference type="PANTHER" id="PTHR11347">
    <property type="entry name" value="CYCLIC NUCLEOTIDE PHOSPHODIESTERASE"/>
    <property type="match status" value="1"/>
</dbReference>
<accession>A0A553QGC5</accession>
<keyword evidence="1 3" id="KW-0479">Metal-binding</keyword>
<dbReference type="PROSITE" id="PS51845">
    <property type="entry name" value="PDEASE_I_2"/>
    <property type="match status" value="1"/>
</dbReference>
<proteinExistence type="predicted"/>
<dbReference type="AlphaFoldDB" id="A0A553QGC5"/>
<dbReference type="SUPFAM" id="SSF109604">
    <property type="entry name" value="HD-domain/PDEase-like"/>
    <property type="match status" value="1"/>
</dbReference>
<dbReference type="Gene3D" id="1.10.1300.10">
    <property type="entry name" value="3'5'-cyclic nucleotide phosphodiesterase, catalytic domain"/>
    <property type="match status" value="1"/>
</dbReference>
<dbReference type="Proteomes" id="UP000316079">
    <property type="component" value="Unassembled WGS sequence"/>
</dbReference>
<evidence type="ECO:0000256" key="3">
    <source>
        <dbReference type="PIRSR" id="PIRSR623088-3"/>
    </source>
</evidence>
<evidence type="ECO:0000256" key="2">
    <source>
        <dbReference type="ARBA" id="ARBA00022801"/>
    </source>
</evidence>
<evidence type="ECO:0000313" key="6">
    <source>
        <dbReference type="Proteomes" id="UP000316079"/>
    </source>
</evidence>
<keyword evidence="6" id="KW-1185">Reference proteome</keyword>
<dbReference type="InterPro" id="IPR036971">
    <property type="entry name" value="PDEase_catalytic_dom_sf"/>
</dbReference>
<gene>
    <name evidence="5" type="ORF">DNTS_013330</name>
</gene>
<organism evidence="5 6">
    <name type="scientific">Danionella cerebrum</name>
    <dbReference type="NCBI Taxonomy" id="2873325"/>
    <lineage>
        <taxon>Eukaryota</taxon>
        <taxon>Metazoa</taxon>
        <taxon>Chordata</taxon>
        <taxon>Craniata</taxon>
        <taxon>Vertebrata</taxon>
        <taxon>Euteleostomi</taxon>
        <taxon>Actinopterygii</taxon>
        <taxon>Neopterygii</taxon>
        <taxon>Teleostei</taxon>
        <taxon>Ostariophysi</taxon>
        <taxon>Cypriniformes</taxon>
        <taxon>Danionidae</taxon>
        <taxon>Danioninae</taxon>
        <taxon>Danionella</taxon>
    </lineage>
</organism>
<reference evidence="5 6" key="1">
    <citation type="journal article" date="2019" name="Sci. Data">
        <title>Hybrid genome assembly and annotation of Danionella translucida.</title>
        <authorList>
            <person name="Kadobianskyi M."/>
            <person name="Schulze L."/>
            <person name="Schuelke M."/>
            <person name="Judkewitz B."/>
        </authorList>
    </citation>
    <scope>NUCLEOTIDE SEQUENCE [LARGE SCALE GENOMIC DNA]</scope>
    <source>
        <strain evidence="5 6">Bolton</strain>
    </source>
</reference>
<evidence type="ECO:0000313" key="5">
    <source>
        <dbReference type="EMBL" id="TRY88955.1"/>
    </source>
</evidence>
<evidence type="ECO:0000256" key="1">
    <source>
        <dbReference type="ARBA" id="ARBA00022723"/>
    </source>
</evidence>
<sequence>MQQSTVLLLTFRKRAKFFKLVQSDCCLWKDEGHRELLRSMLMTASDICAITKPWPVQKRIAELVATEFYAQGDREKWEFNIQPIGVMDRENCSRLPQMQVDYIDGICAPLYEALASVCESCSPLKDGCGNNRKHWQHLVDSKMKD</sequence>
<dbReference type="GO" id="GO:0007165">
    <property type="term" value="P:signal transduction"/>
    <property type="evidence" value="ECO:0007669"/>
    <property type="project" value="InterPro"/>
</dbReference>
<dbReference type="InterPro" id="IPR023088">
    <property type="entry name" value="PDEase"/>
</dbReference>
<dbReference type="PRINTS" id="PR00387">
    <property type="entry name" value="PDIESTERASE1"/>
</dbReference>
<reference evidence="5" key="2">
    <citation type="submission" date="2019-04" db="EMBL/GenBank/DDBJ databases">
        <authorList>
            <person name="Kadobianskyi M."/>
            <person name="Schulze L."/>
            <person name="Schuelke M."/>
            <person name="Judkewitz B."/>
        </authorList>
    </citation>
    <scope>NUCLEOTIDE SEQUENCE</scope>
    <source>
        <strain evidence="5">Bolton</strain>
        <tissue evidence="5">Whole-body</tissue>
    </source>
</reference>
<dbReference type="InterPro" id="IPR002073">
    <property type="entry name" value="PDEase_catalytic_dom"/>
</dbReference>
<dbReference type="GO" id="GO:0004114">
    <property type="term" value="F:3',5'-cyclic-nucleotide phosphodiesterase activity"/>
    <property type="evidence" value="ECO:0007669"/>
    <property type="project" value="InterPro"/>
</dbReference>
<protein>
    <recommendedName>
        <fullName evidence="4">PDEase domain-containing protein</fullName>
    </recommendedName>
</protein>
<feature type="domain" description="PDEase" evidence="4">
    <location>
        <begin position="1"/>
        <end position="142"/>
    </location>
</feature>
<name>A0A553QGC5_9TELE</name>
<dbReference type="OrthoDB" id="74705at2759"/>
<dbReference type="GO" id="GO:0046872">
    <property type="term" value="F:metal ion binding"/>
    <property type="evidence" value="ECO:0007669"/>
    <property type="project" value="UniProtKB-KW"/>
</dbReference>
<dbReference type="EMBL" id="SRMA01026012">
    <property type="protein sequence ID" value="TRY88953.1"/>
    <property type="molecule type" value="Genomic_DNA"/>
</dbReference>
<keyword evidence="2" id="KW-0378">Hydrolase</keyword>
<comment type="caution">
    <text evidence="5">The sequence shown here is derived from an EMBL/GenBank/DDBJ whole genome shotgun (WGS) entry which is preliminary data.</text>
</comment>
<dbReference type="EMBL" id="SRMA01026012">
    <property type="protein sequence ID" value="TRY88955.1"/>
    <property type="molecule type" value="Genomic_DNA"/>
</dbReference>
<dbReference type="Pfam" id="PF00233">
    <property type="entry name" value="PDEase_I"/>
    <property type="match status" value="1"/>
</dbReference>